<feature type="domain" description="DUF4136" evidence="2">
    <location>
        <begin position="23"/>
        <end position="170"/>
    </location>
</feature>
<dbReference type="PROSITE" id="PS51257">
    <property type="entry name" value="PROKAR_LIPOPROTEIN"/>
    <property type="match status" value="1"/>
</dbReference>
<dbReference type="EMBL" id="FQTW01000006">
    <property type="protein sequence ID" value="SHE81183.1"/>
    <property type="molecule type" value="Genomic_DNA"/>
</dbReference>
<evidence type="ECO:0000256" key="1">
    <source>
        <dbReference type="SAM" id="SignalP"/>
    </source>
</evidence>
<dbReference type="InterPro" id="IPR025411">
    <property type="entry name" value="DUF4136"/>
</dbReference>
<name>A0A1M4WJD8_9FLAO</name>
<dbReference type="Proteomes" id="UP000184462">
    <property type="component" value="Unassembled WGS sequence"/>
</dbReference>
<dbReference type="STRING" id="1155689.SAMN05444278_10624"/>
<reference evidence="3 4" key="1">
    <citation type="submission" date="2016-11" db="EMBL/GenBank/DDBJ databases">
        <authorList>
            <person name="Jaros S."/>
            <person name="Januszkiewicz K."/>
            <person name="Wedrychowicz H."/>
        </authorList>
    </citation>
    <scope>NUCLEOTIDE SEQUENCE [LARGE SCALE GENOMIC DNA]</scope>
    <source>
        <strain evidence="3 4">DSM 25661</strain>
    </source>
</reference>
<dbReference type="Pfam" id="PF13590">
    <property type="entry name" value="DUF4136"/>
    <property type="match status" value="1"/>
</dbReference>
<evidence type="ECO:0000259" key="2">
    <source>
        <dbReference type="Pfam" id="PF13590"/>
    </source>
</evidence>
<dbReference type="AlphaFoldDB" id="A0A1M4WJD8"/>
<proteinExistence type="predicted"/>
<feature type="signal peptide" evidence="1">
    <location>
        <begin position="1"/>
        <end position="23"/>
    </location>
</feature>
<accession>A0A1M4WJD8</accession>
<gene>
    <name evidence="3" type="ORF">SAMN05444278_10624</name>
</gene>
<feature type="chain" id="PRO_5012228828" description="DUF4136 domain-containing protein" evidence="1">
    <location>
        <begin position="24"/>
        <end position="178"/>
    </location>
</feature>
<evidence type="ECO:0000313" key="3">
    <source>
        <dbReference type="EMBL" id="SHE81183.1"/>
    </source>
</evidence>
<keyword evidence="1" id="KW-0732">Signal</keyword>
<sequence length="178" mass="19845">MMKFGIIAVFALILASCSSPTVLYDYDSTVNFQSYKTYNIYPIQDSLLTASDQKAIVETLNDSLQSYGLKEKLIPDFRVNVYADQYQTVSSNYTGVQVGMFSGFAGLGASIPATAVKNKFSLTIEFVDGLTKSLFWQAVVETSQSKMNNQEERLLLFDELISAALKKYPGFYPELVED</sequence>
<evidence type="ECO:0000313" key="4">
    <source>
        <dbReference type="Proteomes" id="UP000184462"/>
    </source>
</evidence>
<organism evidence="3 4">
    <name type="scientific">Psychroflexus salarius</name>
    <dbReference type="NCBI Taxonomy" id="1155689"/>
    <lineage>
        <taxon>Bacteria</taxon>
        <taxon>Pseudomonadati</taxon>
        <taxon>Bacteroidota</taxon>
        <taxon>Flavobacteriia</taxon>
        <taxon>Flavobacteriales</taxon>
        <taxon>Flavobacteriaceae</taxon>
        <taxon>Psychroflexus</taxon>
    </lineage>
</organism>
<protein>
    <recommendedName>
        <fullName evidence="2">DUF4136 domain-containing protein</fullName>
    </recommendedName>
</protein>
<keyword evidence="4" id="KW-1185">Reference proteome</keyword>
<dbReference type="Gene3D" id="3.30.160.670">
    <property type="match status" value="1"/>
</dbReference>